<feature type="region of interest" description="Disordered" evidence="1">
    <location>
        <begin position="187"/>
        <end position="206"/>
    </location>
</feature>
<evidence type="ECO:0000313" key="2">
    <source>
        <dbReference type="EMBL" id="PCE43183.1"/>
    </source>
</evidence>
<dbReference type="Proteomes" id="UP000218934">
    <property type="component" value="Unassembled WGS sequence"/>
</dbReference>
<comment type="caution">
    <text evidence="2">The sequence shown here is derived from an EMBL/GenBank/DDBJ whole genome shotgun (WGS) entry which is preliminary data.</text>
</comment>
<dbReference type="EMBL" id="NWUF01000004">
    <property type="protein sequence ID" value="PCE43183.1"/>
    <property type="molecule type" value="Genomic_DNA"/>
</dbReference>
<evidence type="ECO:0000256" key="1">
    <source>
        <dbReference type="SAM" id="MobiDB-lite"/>
    </source>
</evidence>
<organism evidence="2 3">
    <name type="scientific">Rhizorhabdus dicambivorans</name>
    <dbReference type="NCBI Taxonomy" id="1850238"/>
    <lineage>
        <taxon>Bacteria</taxon>
        <taxon>Pseudomonadati</taxon>
        <taxon>Pseudomonadota</taxon>
        <taxon>Alphaproteobacteria</taxon>
        <taxon>Sphingomonadales</taxon>
        <taxon>Sphingomonadaceae</taxon>
        <taxon>Rhizorhabdus</taxon>
    </lineage>
</organism>
<dbReference type="AlphaFoldDB" id="A0A2A4FZM2"/>
<evidence type="ECO:0000313" key="3">
    <source>
        <dbReference type="Proteomes" id="UP000218934"/>
    </source>
</evidence>
<name>A0A2A4FZM2_9SPHN</name>
<protein>
    <submittedName>
        <fullName evidence="2">Uncharacterized protein</fullName>
    </submittedName>
</protein>
<reference evidence="2 3" key="1">
    <citation type="submission" date="2017-09" db="EMBL/GenBank/DDBJ databases">
        <title>The Catabolism of 3,6-Dichlorosalicylic acid is Initiated by the Cytochrome P450 Monooxygenase DsmABC in Rhizorhabdus dicambivorans Ndbn-20.</title>
        <authorList>
            <person name="Na L."/>
        </authorList>
    </citation>
    <scope>NUCLEOTIDE SEQUENCE [LARGE SCALE GENOMIC DNA]</scope>
    <source>
        <strain evidence="2 3">Ndbn-20m</strain>
    </source>
</reference>
<dbReference type="KEGG" id="rdi:CMV14_00170"/>
<dbReference type="OrthoDB" id="9994662at2"/>
<dbReference type="RefSeq" id="WP_066964768.1">
    <property type="nucleotide sequence ID" value="NZ_CP023449.1"/>
</dbReference>
<keyword evidence="3" id="KW-1185">Reference proteome</keyword>
<accession>A0A2A4FZM2</accession>
<gene>
    <name evidence="2" type="ORF">COO09_05205</name>
</gene>
<sequence length="239" mass="24454">MPVADNGICPPKVKKDEAKIGENVKAALQLVENYRIAYGCASGRLANGRQLFEVPAALALAGGTAAAAFGAGPGAAIGTGAAAATLGHGNSYYAPKQKARIVAAAHDAVVCIKQEASGVTAMTIEASEKKKAALQSVSFSPEFQYFQQVSSALQNIGAILADRLSSVGSYAPDAIAKEIVTLAKEAEEAKSNPAKKDAEATAKSLTSNGSADETIVNGIVELAELQPRLKLCVLRAKAG</sequence>
<proteinExistence type="predicted"/>
<feature type="compositionally biased region" description="Basic and acidic residues" evidence="1">
    <location>
        <begin position="187"/>
        <end position="200"/>
    </location>
</feature>